<dbReference type="OrthoDB" id="3894261at2"/>
<dbReference type="RefSeq" id="WP_046913078.1">
    <property type="nucleotide sequence ID" value="NZ_JADBGF010000002.1"/>
</dbReference>
<proteinExistence type="predicted"/>
<accession>A0A8I0PGH3</accession>
<dbReference type="EMBL" id="JADBGF010000002">
    <property type="protein sequence ID" value="MBE1603084.1"/>
    <property type="molecule type" value="Genomic_DNA"/>
</dbReference>
<protein>
    <submittedName>
        <fullName evidence="1">Putative negative regulator of RcsB-dependent stress response</fullName>
    </submittedName>
</protein>
<gene>
    <name evidence="1" type="ORF">H4687_009313</name>
</gene>
<reference evidence="1 2" key="1">
    <citation type="submission" date="2020-10" db="EMBL/GenBank/DDBJ databases">
        <title>Sequencing the genomes of 1000 actinobacteria strains.</title>
        <authorList>
            <person name="Klenk H.-P."/>
        </authorList>
    </citation>
    <scope>NUCLEOTIDE SEQUENCE [LARGE SCALE GENOMIC DNA]</scope>
    <source>
        <strain evidence="1 2">DSM 41803</strain>
    </source>
</reference>
<sequence>MTDLRALFSSNEPIDTSEAFTNRERQWELFATALEEHLRHATAPGFDPADLEAPRTNIVSFHGVGGVGKSTFLRKVEAALGGVGQRPAQWGEPVWAGQTILPVRIDLARSAGTSFEDVVLTIRAALAAAVARPLPAFDLALRRYWEVRHPGDPLESYLERGGLAGRFGKSLPQQTQSALSDVAQALLLPGTVGSVVGQVTGALVGALRERRQTVKALAGCARLAPLLEAEPDLEALSFYPHLLAWELNRLPAGRKVTPVILLDTFEDAADRHRDFERLLQRVVWLMPGCLFVVSGRSRLQWADPALHGQLDYTGPTAWPGLATTSGTVPAPRTHTAGVRQHLLGDLSPEDCDDHLARRLVKDGQPLISPAIRTVITDRSHGLPLHLDLAVGRFLEIRRTGRTPEPADFDCTFPALLARVLSDLTADERHVLRSVSLLDAFDLELATRAAGLTHQAVARRLVERPLVTENPFALWPYHLHRAIRSVVRTDDHSEDRWTDTDWHQAAARALAALGEQWTTAAAATPSRVLLVACLRQGLLLARDHRLTGLGWLIEAAHAYTDDSVWEPLALPTPADPEPDTPADAVTELLTAITRRQHEHRQRTVDRLTAVLDTGLLPAELTEMALYYRAKAHKDLSQNDAARAGMQQVVDADGRLAPKARRGLANLARLAGDFPTALAAVPALGWKGRRYRVLGDIHWSHADTTQAVAAFEAGRAEAEQHGAVGERAMTQVRLALAVSFADPDRASDELALAHQYLDGLDQRSNTLLAQVVTLIKDAGTHGVTHRAQHLHTSIETAGLPYLQRFVELALAFHHAVRGEHQDLAATIDRLRDLTATGDFAYFIDIAHFMAALPLPEPSVTRWTTSEDDVRSAWRGLVQARQEHLPAGN</sequence>
<evidence type="ECO:0000313" key="1">
    <source>
        <dbReference type="EMBL" id="MBE1603084.1"/>
    </source>
</evidence>
<comment type="caution">
    <text evidence="1">The sequence shown here is derived from an EMBL/GenBank/DDBJ whole genome shotgun (WGS) entry which is preliminary data.</text>
</comment>
<dbReference type="Proteomes" id="UP000629287">
    <property type="component" value="Unassembled WGS sequence"/>
</dbReference>
<dbReference type="InterPro" id="IPR027417">
    <property type="entry name" value="P-loop_NTPase"/>
</dbReference>
<evidence type="ECO:0000313" key="2">
    <source>
        <dbReference type="Proteomes" id="UP000629287"/>
    </source>
</evidence>
<keyword evidence="2" id="KW-1185">Reference proteome</keyword>
<organism evidence="1 2">
    <name type="scientific">Streptomyces stelliscabiei</name>
    <dbReference type="NCBI Taxonomy" id="146820"/>
    <lineage>
        <taxon>Bacteria</taxon>
        <taxon>Bacillati</taxon>
        <taxon>Actinomycetota</taxon>
        <taxon>Actinomycetes</taxon>
        <taxon>Kitasatosporales</taxon>
        <taxon>Streptomycetaceae</taxon>
        <taxon>Streptomyces</taxon>
    </lineage>
</organism>
<dbReference type="AlphaFoldDB" id="A0A8I0PGH3"/>
<dbReference type="SUPFAM" id="SSF52540">
    <property type="entry name" value="P-loop containing nucleoside triphosphate hydrolases"/>
    <property type="match status" value="2"/>
</dbReference>
<dbReference type="GeneID" id="86833599"/>
<name>A0A8I0PGH3_9ACTN</name>